<dbReference type="Proteomes" id="UP000814033">
    <property type="component" value="Unassembled WGS sequence"/>
</dbReference>
<reference evidence="1" key="1">
    <citation type="submission" date="2021-02" db="EMBL/GenBank/DDBJ databases">
        <authorList>
            <consortium name="DOE Joint Genome Institute"/>
            <person name="Ahrendt S."/>
            <person name="Looney B.P."/>
            <person name="Miyauchi S."/>
            <person name="Morin E."/>
            <person name="Drula E."/>
            <person name="Courty P.E."/>
            <person name="Chicoki N."/>
            <person name="Fauchery L."/>
            <person name="Kohler A."/>
            <person name="Kuo A."/>
            <person name="Labutti K."/>
            <person name="Pangilinan J."/>
            <person name="Lipzen A."/>
            <person name="Riley R."/>
            <person name="Andreopoulos W."/>
            <person name="He G."/>
            <person name="Johnson J."/>
            <person name="Barry K.W."/>
            <person name="Grigoriev I.V."/>
            <person name="Nagy L."/>
            <person name="Hibbett D."/>
            <person name="Henrissat B."/>
            <person name="Matheny P.B."/>
            <person name="Labbe J."/>
            <person name="Martin F."/>
        </authorList>
    </citation>
    <scope>NUCLEOTIDE SEQUENCE</scope>
    <source>
        <strain evidence="1">FP105234-sp</strain>
    </source>
</reference>
<protein>
    <submittedName>
        <fullName evidence="1">Uncharacterized protein</fullName>
    </submittedName>
</protein>
<name>A0ACB8RAS5_9AGAM</name>
<comment type="caution">
    <text evidence="1">The sequence shown here is derived from an EMBL/GenBank/DDBJ whole genome shotgun (WGS) entry which is preliminary data.</text>
</comment>
<accession>A0ACB8RAS5</accession>
<evidence type="ECO:0000313" key="1">
    <source>
        <dbReference type="EMBL" id="KAI0040890.1"/>
    </source>
</evidence>
<evidence type="ECO:0000313" key="2">
    <source>
        <dbReference type="Proteomes" id="UP000814033"/>
    </source>
</evidence>
<dbReference type="EMBL" id="MU276160">
    <property type="protein sequence ID" value="KAI0040890.1"/>
    <property type="molecule type" value="Genomic_DNA"/>
</dbReference>
<keyword evidence="2" id="KW-1185">Reference proteome</keyword>
<gene>
    <name evidence="1" type="ORF">FA95DRAFT_807499</name>
</gene>
<sequence>MALFRPRLRPSTIRLISSLTMSQKPQILSSDDLDTKDAKWVSLKKIHWQDHEGKKRVWEAAQRRTRGSSGIDAVAILALIRSKTNAFPVSTVIIEQYRPPIAKFIIELPAGLIDEGETPEQAAIRELEEETGYVSDTVVESTALLATDPGMTTANMKLVALSVSLADGMETPEQKLDAGESIVKRVVALKDLYKELKDYEKKDFVVDARLAHFAAGLEMAERLKNGGIPE</sequence>
<proteinExistence type="predicted"/>
<organism evidence="1 2">
    <name type="scientific">Auriscalpium vulgare</name>
    <dbReference type="NCBI Taxonomy" id="40419"/>
    <lineage>
        <taxon>Eukaryota</taxon>
        <taxon>Fungi</taxon>
        <taxon>Dikarya</taxon>
        <taxon>Basidiomycota</taxon>
        <taxon>Agaricomycotina</taxon>
        <taxon>Agaricomycetes</taxon>
        <taxon>Russulales</taxon>
        <taxon>Auriscalpiaceae</taxon>
        <taxon>Auriscalpium</taxon>
    </lineage>
</organism>
<reference evidence="1" key="2">
    <citation type="journal article" date="2022" name="New Phytol.">
        <title>Evolutionary transition to the ectomycorrhizal habit in the genomes of a hyperdiverse lineage of mushroom-forming fungi.</title>
        <authorList>
            <person name="Looney B."/>
            <person name="Miyauchi S."/>
            <person name="Morin E."/>
            <person name="Drula E."/>
            <person name="Courty P.E."/>
            <person name="Kohler A."/>
            <person name="Kuo A."/>
            <person name="LaButti K."/>
            <person name="Pangilinan J."/>
            <person name="Lipzen A."/>
            <person name="Riley R."/>
            <person name="Andreopoulos W."/>
            <person name="He G."/>
            <person name="Johnson J."/>
            <person name="Nolan M."/>
            <person name="Tritt A."/>
            <person name="Barry K.W."/>
            <person name="Grigoriev I.V."/>
            <person name="Nagy L.G."/>
            <person name="Hibbett D."/>
            <person name="Henrissat B."/>
            <person name="Matheny P.B."/>
            <person name="Labbe J."/>
            <person name="Martin F.M."/>
        </authorList>
    </citation>
    <scope>NUCLEOTIDE SEQUENCE</scope>
    <source>
        <strain evidence="1">FP105234-sp</strain>
    </source>
</reference>